<feature type="compositionally biased region" description="Pro residues" evidence="11">
    <location>
        <begin position="12"/>
        <end position="24"/>
    </location>
</feature>
<feature type="domain" description="C2H2-type" evidence="12">
    <location>
        <begin position="101"/>
        <end position="130"/>
    </location>
</feature>
<keyword evidence="3" id="KW-0479">Metal-binding</keyword>
<feature type="region of interest" description="Disordered" evidence="11">
    <location>
        <begin position="1"/>
        <end position="70"/>
    </location>
</feature>
<keyword evidence="6" id="KW-0862">Zinc</keyword>
<keyword evidence="8" id="KW-0804">Transcription</keyword>
<dbReference type="GO" id="GO:0000785">
    <property type="term" value="C:chromatin"/>
    <property type="evidence" value="ECO:0007669"/>
    <property type="project" value="TreeGrafter"/>
</dbReference>
<dbReference type="RefSeq" id="XP_060326048.1">
    <property type="nucleotide sequence ID" value="XM_060474225.1"/>
</dbReference>
<evidence type="ECO:0000256" key="3">
    <source>
        <dbReference type="ARBA" id="ARBA00022723"/>
    </source>
</evidence>
<protein>
    <recommendedName>
        <fullName evidence="12">C2H2-type domain-containing protein</fullName>
    </recommendedName>
</protein>
<feature type="domain" description="C2H2-type" evidence="12">
    <location>
        <begin position="73"/>
        <end position="100"/>
    </location>
</feature>
<proteinExistence type="inferred from homology"/>
<dbReference type="GO" id="GO:0000978">
    <property type="term" value="F:RNA polymerase II cis-regulatory region sequence-specific DNA binding"/>
    <property type="evidence" value="ECO:0007669"/>
    <property type="project" value="TreeGrafter"/>
</dbReference>
<keyword evidence="5 10" id="KW-0863">Zinc-finger</keyword>
<evidence type="ECO:0000256" key="4">
    <source>
        <dbReference type="ARBA" id="ARBA00022737"/>
    </source>
</evidence>
<dbReference type="EMBL" id="JAUEPS010000045">
    <property type="protein sequence ID" value="KAK0447023.1"/>
    <property type="molecule type" value="Genomic_DNA"/>
</dbReference>
<dbReference type="PANTHER" id="PTHR14003">
    <property type="entry name" value="TRANSCRIPTIONAL REPRESSOR PROTEIN YY"/>
    <property type="match status" value="1"/>
</dbReference>
<sequence>MLRNPPDWRRAPPIPIPPRIPPPNRDTQCSLNILRSDPASASLTSSTSLPYPPPPRSKSSSLSGEDEDEEKRHVCMVCNKAFNRPSSLRIHINTHTGATPFRCPFPGCGRGFNVNSNMRRHYRNHTNSAFVPKYPSSWRVFRPHKNIPIPINRSEYVWHPPSSSSASSDNEEESRDKRRPGTPYRLSFEESVMDQRCIGSPYARKH</sequence>
<comment type="similarity">
    <text evidence="2">Belongs to the krueppel C2H2-type zinc-finger protein family.</text>
</comment>
<dbReference type="GO" id="GO:0005667">
    <property type="term" value="C:transcription regulator complex"/>
    <property type="evidence" value="ECO:0007669"/>
    <property type="project" value="TreeGrafter"/>
</dbReference>
<dbReference type="PROSITE" id="PS00028">
    <property type="entry name" value="ZINC_FINGER_C2H2_1"/>
    <property type="match status" value="2"/>
</dbReference>
<dbReference type="Pfam" id="PF00096">
    <property type="entry name" value="zf-C2H2"/>
    <property type="match status" value="2"/>
</dbReference>
<dbReference type="GeneID" id="85357773"/>
<keyword evidence="4" id="KW-0677">Repeat</keyword>
<gene>
    <name evidence="13" type="ORF">EV420DRAFT_1569499</name>
</gene>
<evidence type="ECO:0000259" key="12">
    <source>
        <dbReference type="PROSITE" id="PS50157"/>
    </source>
</evidence>
<dbReference type="AlphaFoldDB" id="A0AA39JQN3"/>
<evidence type="ECO:0000256" key="5">
    <source>
        <dbReference type="ARBA" id="ARBA00022771"/>
    </source>
</evidence>
<evidence type="ECO:0000256" key="8">
    <source>
        <dbReference type="ARBA" id="ARBA00023163"/>
    </source>
</evidence>
<dbReference type="Proteomes" id="UP001175211">
    <property type="component" value="Unassembled WGS sequence"/>
</dbReference>
<comment type="caution">
    <text evidence="13">The sequence shown here is derived from an EMBL/GenBank/DDBJ whole genome shotgun (WGS) entry which is preliminary data.</text>
</comment>
<accession>A0AA39JQN3</accession>
<evidence type="ECO:0000313" key="14">
    <source>
        <dbReference type="Proteomes" id="UP001175211"/>
    </source>
</evidence>
<name>A0AA39JQN3_ARMTA</name>
<keyword evidence="14" id="KW-1185">Reference proteome</keyword>
<dbReference type="SUPFAM" id="SSF57667">
    <property type="entry name" value="beta-beta-alpha zinc fingers"/>
    <property type="match status" value="1"/>
</dbReference>
<evidence type="ECO:0000256" key="11">
    <source>
        <dbReference type="SAM" id="MobiDB-lite"/>
    </source>
</evidence>
<evidence type="ECO:0000256" key="7">
    <source>
        <dbReference type="ARBA" id="ARBA00023015"/>
    </source>
</evidence>
<evidence type="ECO:0000256" key="1">
    <source>
        <dbReference type="ARBA" id="ARBA00004123"/>
    </source>
</evidence>
<evidence type="ECO:0000256" key="10">
    <source>
        <dbReference type="PROSITE-ProRule" id="PRU00042"/>
    </source>
</evidence>
<organism evidence="13 14">
    <name type="scientific">Armillaria tabescens</name>
    <name type="common">Ringless honey mushroom</name>
    <name type="synonym">Agaricus tabescens</name>
    <dbReference type="NCBI Taxonomy" id="1929756"/>
    <lineage>
        <taxon>Eukaryota</taxon>
        <taxon>Fungi</taxon>
        <taxon>Dikarya</taxon>
        <taxon>Basidiomycota</taxon>
        <taxon>Agaricomycotina</taxon>
        <taxon>Agaricomycetes</taxon>
        <taxon>Agaricomycetidae</taxon>
        <taxon>Agaricales</taxon>
        <taxon>Marasmiineae</taxon>
        <taxon>Physalacriaceae</taxon>
        <taxon>Desarmillaria</taxon>
    </lineage>
</organism>
<reference evidence="13" key="1">
    <citation type="submission" date="2023-06" db="EMBL/GenBank/DDBJ databases">
        <authorList>
            <consortium name="Lawrence Berkeley National Laboratory"/>
            <person name="Ahrendt S."/>
            <person name="Sahu N."/>
            <person name="Indic B."/>
            <person name="Wong-Bajracharya J."/>
            <person name="Merenyi Z."/>
            <person name="Ke H.-M."/>
            <person name="Monk M."/>
            <person name="Kocsube S."/>
            <person name="Drula E."/>
            <person name="Lipzen A."/>
            <person name="Balint B."/>
            <person name="Henrissat B."/>
            <person name="Andreopoulos B."/>
            <person name="Martin F.M."/>
            <person name="Harder C.B."/>
            <person name="Rigling D."/>
            <person name="Ford K.L."/>
            <person name="Foster G.D."/>
            <person name="Pangilinan J."/>
            <person name="Papanicolaou A."/>
            <person name="Barry K."/>
            <person name="LaButti K."/>
            <person name="Viragh M."/>
            <person name="Koriabine M."/>
            <person name="Yan M."/>
            <person name="Riley R."/>
            <person name="Champramary S."/>
            <person name="Plett K.L."/>
            <person name="Tsai I.J."/>
            <person name="Slot J."/>
            <person name="Sipos G."/>
            <person name="Plett J."/>
            <person name="Nagy L.G."/>
            <person name="Grigoriev I.V."/>
        </authorList>
    </citation>
    <scope>NUCLEOTIDE SEQUENCE</scope>
    <source>
        <strain evidence="13">CCBAS 213</strain>
    </source>
</reference>
<dbReference type="InterPro" id="IPR013087">
    <property type="entry name" value="Znf_C2H2_type"/>
</dbReference>
<dbReference type="PROSITE" id="PS50157">
    <property type="entry name" value="ZINC_FINGER_C2H2_2"/>
    <property type="match status" value="2"/>
</dbReference>
<keyword evidence="9" id="KW-0539">Nucleus</keyword>
<dbReference type="FunFam" id="3.30.160.60:FF:000193">
    <property type="entry name" value="Zinc finger protein 300"/>
    <property type="match status" value="1"/>
</dbReference>
<evidence type="ECO:0000256" key="2">
    <source>
        <dbReference type="ARBA" id="ARBA00006991"/>
    </source>
</evidence>
<dbReference type="GO" id="GO:0000981">
    <property type="term" value="F:DNA-binding transcription factor activity, RNA polymerase II-specific"/>
    <property type="evidence" value="ECO:0007669"/>
    <property type="project" value="TreeGrafter"/>
</dbReference>
<evidence type="ECO:0000256" key="9">
    <source>
        <dbReference type="ARBA" id="ARBA00023242"/>
    </source>
</evidence>
<dbReference type="PANTHER" id="PTHR14003:SF20">
    <property type="entry name" value="FINGER DOMAIN PROTEIN, PUTATIVE (AFU_ORTHOLOGUE AFUA_4G10380)-RELATED"/>
    <property type="match status" value="1"/>
</dbReference>
<dbReference type="Gene3D" id="3.30.160.60">
    <property type="entry name" value="Classic Zinc Finger"/>
    <property type="match status" value="2"/>
</dbReference>
<dbReference type="GO" id="GO:0031519">
    <property type="term" value="C:PcG protein complex"/>
    <property type="evidence" value="ECO:0007669"/>
    <property type="project" value="TreeGrafter"/>
</dbReference>
<keyword evidence="7" id="KW-0805">Transcription regulation</keyword>
<dbReference type="GO" id="GO:0008270">
    <property type="term" value="F:zinc ion binding"/>
    <property type="evidence" value="ECO:0007669"/>
    <property type="project" value="UniProtKB-KW"/>
</dbReference>
<dbReference type="InterPro" id="IPR036236">
    <property type="entry name" value="Znf_C2H2_sf"/>
</dbReference>
<feature type="compositionally biased region" description="Basic and acidic residues" evidence="11">
    <location>
        <begin position="1"/>
        <end position="10"/>
    </location>
</feature>
<feature type="compositionally biased region" description="Low complexity" evidence="11">
    <location>
        <begin position="35"/>
        <end position="49"/>
    </location>
</feature>
<feature type="region of interest" description="Disordered" evidence="11">
    <location>
        <begin position="158"/>
        <end position="186"/>
    </location>
</feature>
<evidence type="ECO:0000313" key="13">
    <source>
        <dbReference type="EMBL" id="KAK0447023.1"/>
    </source>
</evidence>
<comment type="subcellular location">
    <subcellularLocation>
        <location evidence="1">Nucleus</location>
    </subcellularLocation>
</comment>
<evidence type="ECO:0000256" key="6">
    <source>
        <dbReference type="ARBA" id="ARBA00022833"/>
    </source>
</evidence>
<dbReference type="SMART" id="SM00355">
    <property type="entry name" value="ZnF_C2H2"/>
    <property type="match status" value="2"/>
</dbReference>